<reference evidence="3" key="1">
    <citation type="submission" date="2014-05" db="EMBL/GenBank/DDBJ databases">
        <authorList>
            <person name="Kube M."/>
        </authorList>
    </citation>
    <scope>NUCLEOTIDE SEQUENCE [LARGE SCALE GENOMIC DNA]</scope>
</reference>
<dbReference type="EMBL" id="LK028559">
    <property type="protein sequence ID" value="CDR30346.1"/>
    <property type="molecule type" value="Genomic_DNA"/>
</dbReference>
<dbReference type="OrthoDB" id="384912at2"/>
<name>A0A061AFL8_9MOLU</name>
<keyword evidence="1" id="KW-0812">Transmembrane</keyword>
<sequence>MGTNSLDIQKQYQYYLKKRNHFLFFIIGSVFVLALIYIILLQFQIDDSIILTIQLPLAVILSVYILIKKQKFNYYVMQLEYYTMLKDDLGPIHAPVSFFSKSFVEKIQEDGYHEGYQNKDFILYYQFIPKLKNIVKSGHVLIVLLFAKHPKFDFYSDEVDKIIQNLYMNYKDEKKVRKQLVLQFKKYESFDLDVKMDLDGIINFKAADNYLIHLNVGYFTKTNEIYYLRPKTRFPNKYYYVLSELIQHYAGIKNEETHEKK</sequence>
<dbReference type="PATRIC" id="fig|35623.3.peg.273"/>
<dbReference type="HOGENOM" id="CLU_1093339_0_0_14"/>
<evidence type="ECO:0008006" key="4">
    <source>
        <dbReference type="Google" id="ProtNLM"/>
    </source>
</evidence>
<dbReference type="AlphaFoldDB" id="A0A061AFL8"/>
<dbReference type="KEGG" id="aoc:Aocu_02730"/>
<accession>A0A061AFL8</accession>
<evidence type="ECO:0000313" key="3">
    <source>
        <dbReference type="Proteomes" id="UP000032434"/>
    </source>
</evidence>
<organism evidence="2 3">
    <name type="scientific">Acholeplasma oculi</name>
    <dbReference type="NCBI Taxonomy" id="35623"/>
    <lineage>
        <taxon>Bacteria</taxon>
        <taxon>Bacillati</taxon>
        <taxon>Mycoplasmatota</taxon>
        <taxon>Mollicutes</taxon>
        <taxon>Acholeplasmatales</taxon>
        <taxon>Acholeplasmataceae</taxon>
        <taxon>Acholeplasma</taxon>
    </lineage>
</organism>
<dbReference type="RefSeq" id="WP_079560693.1">
    <property type="nucleotide sequence ID" value="NZ_FUZK01000002.1"/>
</dbReference>
<feature type="transmembrane region" description="Helical" evidence="1">
    <location>
        <begin position="21"/>
        <end position="43"/>
    </location>
</feature>
<proteinExistence type="predicted"/>
<evidence type="ECO:0000313" key="2">
    <source>
        <dbReference type="EMBL" id="CDR30346.1"/>
    </source>
</evidence>
<keyword evidence="1" id="KW-0472">Membrane</keyword>
<gene>
    <name evidence="2" type="ORF">Aocu_02730</name>
</gene>
<protein>
    <recommendedName>
        <fullName evidence="4">DUF3137 domain-containing protein</fullName>
    </recommendedName>
</protein>
<evidence type="ECO:0000256" key="1">
    <source>
        <dbReference type="SAM" id="Phobius"/>
    </source>
</evidence>
<dbReference type="InParanoid" id="A0A061AFL8"/>
<dbReference type="Proteomes" id="UP000032434">
    <property type="component" value="Chromosome 1"/>
</dbReference>
<dbReference type="STRING" id="35623.Aocu_02730"/>
<feature type="transmembrane region" description="Helical" evidence="1">
    <location>
        <begin position="49"/>
        <end position="67"/>
    </location>
</feature>
<keyword evidence="1" id="KW-1133">Transmembrane helix</keyword>
<keyword evidence="3" id="KW-1185">Reference proteome</keyword>